<dbReference type="GO" id="GO:0008094">
    <property type="term" value="F:ATP-dependent activity, acting on DNA"/>
    <property type="evidence" value="ECO:0007669"/>
    <property type="project" value="TreeGrafter"/>
</dbReference>
<dbReference type="GeneID" id="38787072"/>
<dbReference type="GO" id="GO:0006281">
    <property type="term" value="P:DNA repair"/>
    <property type="evidence" value="ECO:0007669"/>
    <property type="project" value="TreeGrafter"/>
</dbReference>
<gene>
    <name evidence="5" type="ORF">SCP_1900040</name>
</gene>
<keyword evidence="6" id="KW-1185">Reference proteome</keyword>
<comment type="caution">
    <text evidence="5">The sequence shown here is derived from an EMBL/GenBank/DDBJ whole genome shotgun (WGS) entry which is preliminary data.</text>
</comment>
<dbReference type="Pfam" id="PF00176">
    <property type="entry name" value="SNF2-rel_dom"/>
    <property type="match status" value="1"/>
</dbReference>
<dbReference type="InterPro" id="IPR038718">
    <property type="entry name" value="SNF2-like_sf"/>
</dbReference>
<dbReference type="SUPFAM" id="SSF52540">
    <property type="entry name" value="P-loop containing nucleoside triphosphate hydrolases"/>
    <property type="match status" value="2"/>
</dbReference>
<dbReference type="GO" id="GO:0016787">
    <property type="term" value="F:hydrolase activity"/>
    <property type="evidence" value="ECO:0007669"/>
    <property type="project" value="UniProtKB-KW"/>
</dbReference>
<keyword evidence="1" id="KW-0547">Nucleotide-binding</keyword>
<proteinExistence type="predicted"/>
<name>A0A401H6U4_9APHY</name>
<dbReference type="InterPro" id="IPR027417">
    <property type="entry name" value="P-loop_NTPase"/>
</dbReference>
<dbReference type="STRING" id="139825.A0A401H6U4"/>
<sequence>MATCMQRAQSTTSRIVFCSKTYLFTFDNDSLRCSVSHILVTYEPTSNRSTRSSKAVAMLRATRKYRWRLTGTPVTNTLADIYGLIRDWEDFNAYYIAKVQLEDAPLAGLRAQEVLKPLLLRRMKGAQLEGRPLLQLPEKDIELVMLDFSEEERELYDSFEKRAQIQINRFIRVGVQVLILRLRRLCCHPHVILNLMEGFEDPTLVVSSDNDKEVARANKLLGAQWVMEVKKRCLWYRSWLNSP</sequence>
<dbReference type="RefSeq" id="XP_027621068.1">
    <property type="nucleotide sequence ID" value="XM_027765267.1"/>
</dbReference>
<dbReference type="InterPro" id="IPR050628">
    <property type="entry name" value="SNF2_RAD54_helicase_TF"/>
</dbReference>
<dbReference type="InParanoid" id="A0A401H6U4"/>
<organism evidence="5 6">
    <name type="scientific">Sparassis crispa</name>
    <dbReference type="NCBI Taxonomy" id="139825"/>
    <lineage>
        <taxon>Eukaryota</taxon>
        <taxon>Fungi</taxon>
        <taxon>Dikarya</taxon>
        <taxon>Basidiomycota</taxon>
        <taxon>Agaricomycotina</taxon>
        <taxon>Agaricomycetes</taxon>
        <taxon>Polyporales</taxon>
        <taxon>Sparassidaceae</taxon>
        <taxon>Sparassis</taxon>
    </lineage>
</organism>
<protein>
    <recommendedName>
        <fullName evidence="4">SNF2 N-terminal domain-containing protein</fullName>
    </recommendedName>
</protein>
<dbReference type="Proteomes" id="UP000287166">
    <property type="component" value="Unassembled WGS sequence"/>
</dbReference>
<dbReference type="InterPro" id="IPR000330">
    <property type="entry name" value="SNF2_N"/>
</dbReference>
<dbReference type="Gene3D" id="3.40.50.10810">
    <property type="entry name" value="Tandem AAA-ATPase domain"/>
    <property type="match status" value="1"/>
</dbReference>
<evidence type="ECO:0000313" key="6">
    <source>
        <dbReference type="Proteomes" id="UP000287166"/>
    </source>
</evidence>
<feature type="domain" description="SNF2 N-terminal" evidence="4">
    <location>
        <begin position="43"/>
        <end position="190"/>
    </location>
</feature>
<dbReference type="OrthoDB" id="423559at2759"/>
<evidence type="ECO:0000313" key="5">
    <source>
        <dbReference type="EMBL" id="GBE90155.1"/>
    </source>
</evidence>
<evidence type="ECO:0000256" key="2">
    <source>
        <dbReference type="ARBA" id="ARBA00022801"/>
    </source>
</evidence>
<dbReference type="AlphaFoldDB" id="A0A401H6U4"/>
<reference evidence="5 6" key="1">
    <citation type="journal article" date="2018" name="Sci. Rep.">
        <title>Genome sequence of the cauliflower mushroom Sparassis crispa (Hanabiratake) and its association with beneficial usage.</title>
        <authorList>
            <person name="Kiyama R."/>
            <person name="Furutani Y."/>
            <person name="Kawaguchi K."/>
            <person name="Nakanishi T."/>
        </authorList>
    </citation>
    <scope>NUCLEOTIDE SEQUENCE [LARGE SCALE GENOMIC DNA]</scope>
</reference>
<evidence type="ECO:0000259" key="4">
    <source>
        <dbReference type="Pfam" id="PF00176"/>
    </source>
</evidence>
<evidence type="ECO:0000256" key="1">
    <source>
        <dbReference type="ARBA" id="ARBA00022741"/>
    </source>
</evidence>
<dbReference type="GO" id="GO:0005524">
    <property type="term" value="F:ATP binding"/>
    <property type="evidence" value="ECO:0007669"/>
    <property type="project" value="UniProtKB-KW"/>
</dbReference>
<accession>A0A401H6U4</accession>
<dbReference type="Gene3D" id="3.40.50.300">
    <property type="entry name" value="P-loop containing nucleotide triphosphate hydrolases"/>
    <property type="match status" value="1"/>
</dbReference>
<keyword evidence="3" id="KW-0067">ATP-binding</keyword>
<evidence type="ECO:0000256" key="3">
    <source>
        <dbReference type="ARBA" id="ARBA00022840"/>
    </source>
</evidence>
<dbReference type="GO" id="GO:0005634">
    <property type="term" value="C:nucleus"/>
    <property type="evidence" value="ECO:0007669"/>
    <property type="project" value="TreeGrafter"/>
</dbReference>
<dbReference type="EMBL" id="BFAD01000019">
    <property type="protein sequence ID" value="GBE90155.1"/>
    <property type="molecule type" value="Genomic_DNA"/>
</dbReference>
<dbReference type="PANTHER" id="PTHR45626">
    <property type="entry name" value="TRANSCRIPTION TERMINATION FACTOR 2-RELATED"/>
    <property type="match status" value="1"/>
</dbReference>
<keyword evidence="2" id="KW-0378">Hydrolase</keyword>